<dbReference type="Proteomes" id="UP000323386">
    <property type="component" value="Unassembled WGS sequence"/>
</dbReference>
<protein>
    <submittedName>
        <fullName evidence="9">Related to Inhibitor-sensitive equilibrative nucleoside transporter 1</fullName>
    </submittedName>
</protein>
<dbReference type="Pfam" id="PF01733">
    <property type="entry name" value="Nucleoside_tran"/>
    <property type="match status" value="1"/>
</dbReference>
<dbReference type="GO" id="GO:0000329">
    <property type="term" value="C:fungal-type vacuole membrane"/>
    <property type="evidence" value="ECO:0007669"/>
    <property type="project" value="TreeGrafter"/>
</dbReference>
<accession>A0A5C3F6V2</accession>
<dbReference type="GO" id="GO:0015205">
    <property type="term" value="F:nucleobase transmembrane transporter activity"/>
    <property type="evidence" value="ECO:0007669"/>
    <property type="project" value="TreeGrafter"/>
</dbReference>
<evidence type="ECO:0000313" key="9">
    <source>
        <dbReference type="EMBL" id="SPO40223.1"/>
    </source>
</evidence>
<keyword evidence="4 8" id="KW-0812">Transmembrane</keyword>
<reference evidence="9 10" key="1">
    <citation type="submission" date="2018-03" db="EMBL/GenBank/DDBJ databases">
        <authorList>
            <person name="Guldener U."/>
        </authorList>
    </citation>
    <scope>NUCLEOTIDE SEQUENCE [LARGE SCALE GENOMIC DNA]</scope>
    <source>
        <strain evidence="9 10">DAOM196992</strain>
    </source>
</reference>
<evidence type="ECO:0000256" key="8">
    <source>
        <dbReference type="SAM" id="Phobius"/>
    </source>
</evidence>
<feature type="transmembrane region" description="Helical" evidence="8">
    <location>
        <begin position="307"/>
        <end position="332"/>
    </location>
</feature>
<feature type="transmembrane region" description="Helical" evidence="8">
    <location>
        <begin position="106"/>
        <end position="126"/>
    </location>
</feature>
<feature type="compositionally biased region" description="Basic and acidic residues" evidence="7">
    <location>
        <begin position="30"/>
        <end position="41"/>
    </location>
</feature>
<comment type="subcellular location">
    <subcellularLocation>
        <location evidence="1">Membrane</location>
        <topology evidence="1">Multi-pass membrane protein</topology>
    </subcellularLocation>
</comment>
<dbReference type="PANTHER" id="PTHR10332">
    <property type="entry name" value="EQUILIBRATIVE NUCLEOSIDE TRANSPORTER"/>
    <property type="match status" value="1"/>
</dbReference>
<feature type="transmembrane region" description="Helical" evidence="8">
    <location>
        <begin position="251"/>
        <end position="275"/>
    </location>
</feature>
<keyword evidence="5 8" id="KW-1133">Transmembrane helix</keyword>
<dbReference type="PANTHER" id="PTHR10332:SF88">
    <property type="entry name" value="EQUILIBRATIVE NUCLEOSIDE TRANSPORTER 1, ISOFORM A"/>
    <property type="match status" value="1"/>
</dbReference>
<evidence type="ECO:0000256" key="1">
    <source>
        <dbReference type="ARBA" id="ARBA00004141"/>
    </source>
</evidence>
<feature type="transmembrane region" description="Helical" evidence="8">
    <location>
        <begin position="504"/>
        <end position="526"/>
    </location>
</feature>
<feature type="region of interest" description="Disordered" evidence="7">
    <location>
        <begin position="1"/>
        <end position="88"/>
    </location>
</feature>
<evidence type="ECO:0000256" key="6">
    <source>
        <dbReference type="ARBA" id="ARBA00023136"/>
    </source>
</evidence>
<dbReference type="GO" id="GO:0005886">
    <property type="term" value="C:plasma membrane"/>
    <property type="evidence" value="ECO:0007669"/>
    <property type="project" value="TreeGrafter"/>
</dbReference>
<feature type="transmembrane region" description="Helical" evidence="8">
    <location>
        <begin position="215"/>
        <end position="239"/>
    </location>
</feature>
<evidence type="ECO:0000256" key="5">
    <source>
        <dbReference type="ARBA" id="ARBA00022989"/>
    </source>
</evidence>
<name>A0A5C3F6V2_9BASI</name>
<proteinExistence type="inferred from homology"/>
<feature type="transmembrane region" description="Helical" evidence="8">
    <location>
        <begin position="180"/>
        <end position="203"/>
    </location>
</feature>
<gene>
    <name evidence="9" type="ORF">PSFLO_05705</name>
</gene>
<feature type="transmembrane region" description="Helical" evidence="8">
    <location>
        <begin position="146"/>
        <end position="168"/>
    </location>
</feature>
<feature type="transmembrane region" description="Helical" evidence="8">
    <location>
        <begin position="563"/>
        <end position="585"/>
    </location>
</feature>
<keyword evidence="10" id="KW-1185">Reference proteome</keyword>
<evidence type="ECO:0000256" key="4">
    <source>
        <dbReference type="ARBA" id="ARBA00022692"/>
    </source>
</evidence>
<keyword evidence="6 8" id="KW-0472">Membrane</keyword>
<feature type="transmembrane region" description="Helical" evidence="8">
    <location>
        <begin position="462"/>
        <end position="483"/>
    </location>
</feature>
<dbReference type="OrthoDB" id="10261753at2759"/>
<dbReference type="GO" id="GO:0034257">
    <property type="term" value="F:nicotinamide riboside transmembrane transporter activity"/>
    <property type="evidence" value="ECO:0007669"/>
    <property type="project" value="TreeGrafter"/>
</dbReference>
<organism evidence="9 10">
    <name type="scientific">Pseudozyma flocculosa</name>
    <dbReference type="NCBI Taxonomy" id="84751"/>
    <lineage>
        <taxon>Eukaryota</taxon>
        <taxon>Fungi</taxon>
        <taxon>Dikarya</taxon>
        <taxon>Basidiomycota</taxon>
        <taxon>Ustilaginomycotina</taxon>
        <taxon>Ustilaginomycetes</taxon>
        <taxon>Ustilaginales</taxon>
        <taxon>Ustilaginaceae</taxon>
        <taxon>Pseudozyma</taxon>
    </lineage>
</organism>
<evidence type="ECO:0000313" key="10">
    <source>
        <dbReference type="Proteomes" id="UP000323386"/>
    </source>
</evidence>
<dbReference type="InterPro" id="IPR002259">
    <property type="entry name" value="Eqnu_transpt"/>
</dbReference>
<feature type="region of interest" description="Disordered" evidence="7">
    <location>
        <begin position="528"/>
        <end position="553"/>
    </location>
</feature>
<evidence type="ECO:0000256" key="7">
    <source>
        <dbReference type="SAM" id="MobiDB-lite"/>
    </source>
</evidence>
<evidence type="ECO:0000256" key="3">
    <source>
        <dbReference type="ARBA" id="ARBA00022448"/>
    </source>
</evidence>
<evidence type="ECO:0000256" key="2">
    <source>
        <dbReference type="ARBA" id="ARBA00007965"/>
    </source>
</evidence>
<comment type="similarity">
    <text evidence="2">Belongs to the SLC29A/ENT transporter (TC 2.A.57) family.</text>
</comment>
<sequence>MTVQPPTHYSPHDMAKSASAQGYAPLATTESHDFDCPDARHTGSGQAFRRPYTDSRGDGDGDSEDDDALAPYHLDRHGDSPSPQPLIKNGVHGSLAWHRMRPRQKAAVFAVFGLLGGGMLLPFNAIITPAEYFRSSFASTQYATTFSSWIVVSYNVVSILFGLHATATGGFERSSPRRRIIASSLAIMLALVCFIISTMVNLYSDAATVHTNPTAYFYLVIALGSLLSAATAYMQNAVVALSTAFGAGGRFMGIMLTGQGLVGLGISLVGIVSAWSQSSAEDRSLSPPLLDSPIGPLNPAEQEANEIARAATVFFTMSLAFMAVVVAAFVWLGRSELYAQVMAKEVASIQRVDTDPPSDALDSADLAEHGMTQSFHSERSVSHPHYASMLKSFPGFHRLSAETRSSLLRLAAVQSKAAWDCFAVAFIFTVTLSLFPALTSAVQSVYSPTSIEGGGGRPHRHVALDLTSPQIFVPFHFFLYNLSDLAGRTLPSVAPQTLLRKTRALVGASLARVVFVPVFLACHVVSGSRRTGPISSDEGGRGGGGDAAPPLGPLQSLMQSSDAPFFIAMLLFGLTNGFVSTCIMISGPSRSSLRNSKGSSEAPLAAALLSFWLCVGLAVGSGLSFWTVPQ</sequence>
<feature type="transmembrane region" description="Helical" evidence="8">
    <location>
        <begin position="417"/>
        <end position="442"/>
    </location>
</feature>
<keyword evidence="3" id="KW-0813">Transport</keyword>
<dbReference type="AlphaFoldDB" id="A0A5C3F6V2"/>
<feature type="transmembrane region" description="Helical" evidence="8">
    <location>
        <begin position="606"/>
        <end position="628"/>
    </location>
</feature>
<dbReference type="EMBL" id="OOIP01000018">
    <property type="protein sequence ID" value="SPO40223.1"/>
    <property type="molecule type" value="Genomic_DNA"/>
</dbReference>